<feature type="non-terminal residue" evidence="1">
    <location>
        <position position="1"/>
    </location>
</feature>
<comment type="caution">
    <text evidence="1">The sequence shown here is derived from an EMBL/GenBank/DDBJ whole genome shotgun (WGS) entry which is preliminary data.</text>
</comment>
<evidence type="ECO:0000313" key="2">
    <source>
        <dbReference type="Proteomes" id="UP000812287"/>
    </source>
</evidence>
<dbReference type="GeneID" id="66106204"/>
<reference evidence="1" key="1">
    <citation type="submission" date="2020-11" db="EMBL/GenBank/DDBJ databases">
        <title>Adaptations for nitrogen fixation in a non-lichenized fungal sporocarp promotes dispersal by wood-feeding termites.</title>
        <authorList>
            <consortium name="DOE Joint Genome Institute"/>
            <person name="Koch R.A."/>
            <person name="Yoon G."/>
            <person name="Arayal U."/>
            <person name="Lail K."/>
            <person name="Amirebrahimi M."/>
            <person name="Labutti K."/>
            <person name="Lipzen A."/>
            <person name="Riley R."/>
            <person name="Barry K."/>
            <person name="Henrissat B."/>
            <person name="Grigoriev I.V."/>
            <person name="Herr J.R."/>
            <person name="Aime M.C."/>
        </authorList>
    </citation>
    <scope>NUCLEOTIDE SEQUENCE</scope>
    <source>
        <strain evidence="1">MCA 3950</strain>
    </source>
</reference>
<protein>
    <submittedName>
        <fullName evidence="1">Uncharacterized protein</fullName>
    </submittedName>
</protein>
<name>A0A9P8AL34_9AGAR</name>
<dbReference type="EMBL" id="MU250608">
    <property type="protein sequence ID" value="KAG7439206.1"/>
    <property type="molecule type" value="Genomic_DNA"/>
</dbReference>
<evidence type="ECO:0000313" key="1">
    <source>
        <dbReference type="EMBL" id="KAG7439206.1"/>
    </source>
</evidence>
<sequence length="205" mass="23353">VLFHVHQRRPLKAPFNDFNELLRNPDSCITVPETSNLINIMLHAVYDISCSPFQPSIDTLMDAVRLSPKYDLQVKYISSSLPLFDDIRHRMPLLTYVVASSHEFEDLAIIASVHFLALDISTMSDEMVESINPIYLRRLFDLQTSRVNAFKRLLSVPPESHLATPECDFVAQKSLTRSWAFYADMTAGTIESTFQTLDSDVPCRL</sequence>
<proteinExistence type="predicted"/>
<organism evidence="1 2">
    <name type="scientific">Guyanagaster necrorhizus</name>
    <dbReference type="NCBI Taxonomy" id="856835"/>
    <lineage>
        <taxon>Eukaryota</taxon>
        <taxon>Fungi</taxon>
        <taxon>Dikarya</taxon>
        <taxon>Basidiomycota</taxon>
        <taxon>Agaricomycotina</taxon>
        <taxon>Agaricomycetes</taxon>
        <taxon>Agaricomycetidae</taxon>
        <taxon>Agaricales</taxon>
        <taxon>Marasmiineae</taxon>
        <taxon>Physalacriaceae</taxon>
        <taxon>Guyanagaster</taxon>
    </lineage>
</organism>
<gene>
    <name evidence="1" type="ORF">BT62DRAFT_914353</name>
</gene>
<keyword evidence="2" id="KW-1185">Reference proteome</keyword>
<dbReference type="RefSeq" id="XP_043032710.1">
    <property type="nucleotide sequence ID" value="XM_043183907.1"/>
</dbReference>
<dbReference type="Proteomes" id="UP000812287">
    <property type="component" value="Unassembled WGS sequence"/>
</dbReference>
<dbReference type="OrthoDB" id="3265815at2759"/>
<dbReference type="AlphaFoldDB" id="A0A9P8AL34"/>
<accession>A0A9P8AL34</accession>